<dbReference type="Proteomes" id="UP001515480">
    <property type="component" value="Unassembled WGS sequence"/>
</dbReference>
<name>A0AB34J015_PRYPA</name>
<evidence type="ECO:0000313" key="3">
    <source>
        <dbReference type="EMBL" id="KAL1510752.1"/>
    </source>
</evidence>
<proteinExistence type="predicted"/>
<dbReference type="PANTHER" id="PTHR35550">
    <property type="match status" value="1"/>
</dbReference>
<comment type="caution">
    <text evidence="3">The sequence shown here is derived from an EMBL/GenBank/DDBJ whole genome shotgun (WGS) entry which is preliminary data.</text>
</comment>
<dbReference type="InterPro" id="IPR021467">
    <property type="entry name" value="DUF3119"/>
</dbReference>
<feature type="transmembrane region" description="Helical" evidence="1">
    <location>
        <begin position="71"/>
        <end position="92"/>
    </location>
</feature>
<dbReference type="EMBL" id="JBGBPQ010000015">
    <property type="protein sequence ID" value="KAL1510752.1"/>
    <property type="molecule type" value="Genomic_DNA"/>
</dbReference>
<evidence type="ECO:0000256" key="1">
    <source>
        <dbReference type="SAM" id="Phobius"/>
    </source>
</evidence>
<keyword evidence="4" id="KW-1185">Reference proteome</keyword>
<evidence type="ECO:0000256" key="2">
    <source>
        <dbReference type="SAM" id="SignalP"/>
    </source>
</evidence>
<keyword evidence="1" id="KW-0812">Transmembrane</keyword>
<gene>
    <name evidence="3" type="ORF">AB1Y20_007039</name>
</gene>
<dbReference type="Pfam" id="PF11317">
    <property type="entry name" value="DUF3119"/>
    <property type="match status" value="1"/>
</dbReference>
<organism evidence="3 4">
    <name type="scientific">Prymnesium parvum</name>
    <name type="common">Toxic golden alga</name>
    <dbReference type="NCBI Taxonomy" id="97485"/>
    <lineage>
        <taxon>Eukaryota</taxon>
        <taxon>Haptista</taxon>
        <taxon>Haptophyta</taxon>
        <taxon>Prymnesiophyceae</taxon>
        <taxon>Prymnesiales</taxon>
        <taxon>Prymnesiaceae</taxon>
        <taxon>Prymnesium</taxon>
    </lineage>
</organism>
<accession>A0AB34J015</accession>
<protein>
    <submittedName>
        <fullName evidence="3">Uncharacterized protein</fullName>
    </submittedName>
</protein>
<evidence type="ECO:0000313" key="4">
    <source>
        <dbReference type="Proteomes" id="UP001515480"/>
    </source>
</evidence>
<dbReference type="PANTHER" id="PTHR35550:SF2">
    <property type="entry name" value="OS05G0401200 PROTEIN"/>
    <property type="match status" value="1"/>
</dbReference>
<sequence>MSLMVLLLAAQPAAFAALRAPLHPSFRRCCGVTPRAPDPMALDVIDPSYSLALGSLAAGAVFGLPARPPSFLSRAAYSLGALLAAFGLFLAFQTTTLRFTFDDTTFALVKADLSSSGENVVVGGENAWRYSSFVNWEFFPSESFPILVYFKETQTPKEFWNVGPGEQANSAEALANGAKPGQVHFFPAIANVEQLKTKFVEKGCAKL</sequence>
<keyword evidence="2" id="KW-0732">Signal</keyword>
<feature type="signal peptide" evidence="2">
    <location>
        <begin position="1"/>
        <end position="16"/>
    </location>
</feature>
<reference evidence="3 4" key="1">
    <citation type="journal article" date="2024" name="Science">
        <title>Giant polyketide synthase enzymes in the biosynthesis of giant marine polyether toxins.</title>
        <authorList>
            <person name="Fallon T.R."/>
            <person name="Shende V.V."/>
            <person name="Wierzbicki I.H."/>
            <person name="Pendleton A.L."/>
            <person name="Watervoot N.F."/>
            <person name="Auber R.P."/>
            <person name="Gonzalez D.J."/>
            <person name="Wisecaver J.H."/>
            <person name="Moore B.S."/>
        </authorList>
    </citation>
    <scope>NUCLEOTIDE SEQUENCE [LARGE SCALE GENOMIC DNA]</scope>
    <source>
        <strain evidence="3 4">12B1</strain>
    </source>
</reference>
<keyword evidence="1" id="KW-0472">Membrane</keyword>
<dbReference type="AlphaFoldDB" id="A0AB34J015"/>
<keyword evidence="1" id="KW-1133">Transmembrane helix</keyword>
<feature type="chain" id="PRO_5044316363" evidence="2">
    <location>
        <begin position="17"/>
        <end position="207"/>
    </location>
</feature>